<dbReference type="Proteomes" id="UP000821866">
    <property type="component" value="Chromosome 7"/>
</dbReference>
<dbReference type="EMBL" id="JABSTU010000009">
    <property type="protein sequence ID" value="KAH8021355.1"/>
    <property type="molecule type" value="Genomic_DNA"/>
</dbReference>
<reference evidence="1" key="2">
    <citation type="submission" date="2021-09" db="EMBL/GenBank/DDBJ databases">
        <authorList>
            <person name="Jia N."/>
            <person name="Wang J."/>
            <person name="Shi W."/>
            <person name="Du L."/>
            <person name="Sun Y."/>
            <person name="Zhan W."/>
            <person name="Jiang J."/>
            <person name="Wang Q."/>
            <person name="Zhang B."/>
            <person name="Ji P."/>
            <person name="Sakyi L.B."/>
            <person name="Cui X."/>
            <person name="Yuan T."/>
            <person name="Jiang B."/>
            <person name="Yang W."/>
            <person name="Lam T.T.-Y."/>
            <person name="Chang Q."/>
            <person name="Ding S."/>
            <person name="Wang X."/>
            <person name="Zhu J."/>
            <person name="Ruan X."/>
            <person name="Zhao L."/>
            <person name="Wei J."/>
            <person name="Que T."/>
            <person name="Du C."/>
            <person name="Cheng J."/>
            <person name="Dai P."/>
            <person name="Han X."/>
            <person name="Huang E."/>
            <person name="Gao Y."/>
            <person name="Liu J."/>
            <person name="Shao H."/>
            <person name="Ye R."/>
            <person name="Li L."/>
            <person name="Wei W."/>
            <person name="Wang X."/>
            <person name="Wang C."/>
            <person name="Huo Q."/>
            <person name="Li W."/>
            <person name="Guo W."/>
            <person name="Chen H."/>
            <person name="Chen S."/>
            <person name="Zhou L."/>
            <person name="Zhou L."/>
            <person name="Ni X."/>
            <person name="Tian J."/>
            <person name="Zhou Y."/>
            <person name="Sheng Y."/>
            <person name="Liu T."/>
            <person name="Pan Y."/>
            <person name="Xia L."/>
            <person name="Li J."/>
            <person name="Zhao F."/>
            <person name="Cao W."/>
        </authorList>
    </citation>
    <scope>NUCLEOTIDE SEQUENCE</scope>
    <source>
        <strain evidence="1">Rmic-2018</strain>
        <tissue evidence="1">Larvae</tissue>
    </source>
</reference>
<dbReference type="VEuPathDB" id="VectorBase:LOC119164850"/>
<comment type="caution">
    <text evidence="1">The sequence shown here is derived from an EMBL/GenBank/DDBJ whole genome shotgun (WGS) entry which is preliminary data.</text>
</comment>
<dbReference type="AlphaFoldDB" id="A0A9J6DH50"/>
<dbReference type="VEuPathDB" id="VectorBase:LOC119163466"/>
<evidence type="ECO:0000313" key="2">
    <source>
        <dbReference type="Proteomes" id="UP000821866"/>
    </source>
</evidence>
<accession>A0A9J6DH50</accession>
<proteinExistence type="predicted"/>
<name>A0A9J6DH50_RHIMP</name>
<protein>
    <submittedName>
        <fullName evidence="1">Uncharacterized protein</fullName>
    </submittedName>
</protein>
<evidence type="ECO:0000313" key="1">
    <source>
        <dbReference type="EMBL" id="KAH8021355.1"/>
    </source>
</evidence>
<gene>
    <name evidence="1" type="ORF">HPB51_015502</name>
</gene>
<sequence>MSDSEENMTPKLNDVLPELMAAKVGVSTMAMGTSADHQIEKLATMTDGKAFFFPGLQPNTEILLQIAFEESTTRGEHSVDIRDGQWTIRLESPSLQQVAVNIQVKSQAKNPNDHPIRATGKMISLKVAKPNEALILTDVCKSRKIVLDAMVVADVYGPNPPYKTTVPLHDDGRDLLQQTAPALSELHVHLDYLKDMELALSRLDDAILPLTGEDDVDREVKTAQNYSDKISYTPSRARSTGCKVVSKLPRGMLKVSDQDQATQTSRVPSMLRTM</sequence>
<keyword evidence="2" id="KW-1185">Reference proteome</keyword>
<reference evidence="1" key="1">
    <citation type="journal article" date="2020" name="Cell">
        <title>Large-Scale Comparative Analyses of Tick Genomes Elucidate Their Genetic Diversity and Vector Capacities.</title>
        <authorList>
            <consortium name="Tick Genome and Microbiome Consortium (TIGMIC)"/>
            <person name="Jia N."/>
            <person name="Wang J."/>
            <person name="Shi W."/>
            <person name="Du L."/>
            <person name="Sun Y."/>
            <person name="Zhan W."/>
            <person name="Jiang J.F."/>
            <person name="Wang Q."/>
            <person name="Zhang B."/>
            <person name="Ji P."/>
            <person name="Bell-Sakyi L."/>
            <person name="Cui X.M."/>
            <person name="Yuan T.T."/>
            <person name="Jiang B.G."/>
            <person name="Yang W.F."/>
            <person name="Lam T.T."/>
            <person name="Chang Q.C."/>
            <person name="Ding S.J."/>
            <person name="Wang X.J."/>
            <person name="Zhu J.G."/>
            <person name="Ruan X.D."/>
            <person name="Zhao L."/>
            <person name="Wei J.T."/>
            <person name="Ye R.Z."/>
            <person name="Que T.C."/>
            <person name="Du C.H."/>
            <person name="Zhou Y.H."/>
            <person name="Cheng J.X."/>
            <person name="Dai P.F."/>
            <person name="Guo W.B."/>
            <person name="Han X.H."/>
            <person name="Huang E.J."/>
            <person name="Li L.F."/>
            <person name="Wei W."/>
            <person name="Gao Y.C."/>
            <person name="Liu J.Z."/>
            <person name="Shao H.Z."/>
            <person name="Wang X."/>
            <person name="Wang C.C."/>
            <person name="Yang T.C."/>
            <person name="Huo Q.B."/>
            <person name="Li W."/>
            <person name="Chen H.Y."/>
            <person name="Chen S.E."/>
            <person name="Zhou L.G."/>
            <person name="Ni X.B."/>
            <person name="Tian J.H."/>
            <person name="Sheng Y."/>
            <person name="Liu T."/>
            <person name="Pan Y.S."/>
            <person name="Xia L.Y."/>
            <person name="Li J."/>
            <person name="Zhao F."/>
            <person name="Cao W.C."/>
        </authorList>
    </citation>
    <scope>NUCLEOTIDE SEQUENCE</scope>
    <source>
        <strain evidence="1">Rmic-2018</strain>
    </source>
</reference>
<organism evidence="1 2">
    <name type="scientific">Rhipicephalus microplus</name>
    <name type="common">Cattle tick</name>
    <name type="synonym">Boophilus microplus</name>
    <dbReference type="NCBI Taxonomy" id="6941"/>
    <lineage>
        <taxon>Eukaryota</taxon>
        <taxon>Metazoa</taxon>
        <taxon>Ecdysozoa</taxon>
        <taxon>Arthropoda</taxon>
        <taxon>Chelicerata</taxon>
        <taxon>Arachnida</taxon>
        <taxon>Acari</taxon>
        <taxon>Parasitiformes</taxon>
        <taxon>Ixodida</taxon>
        <taxon>Ixodoidea</taxon>
        <taxon>Ixodidae</taxon>
        <taxon>Rhipicephalinae</taxon>
        <taxon>Rhipicephalus</taxon>
        <taxon>Boophilus</taxon>
    </lineage>
</organism>